<proteinExistence type="predicted"/>
<evidence type="ECO:0000256" key="1">
    <source>
        <dbReference type="SAM" id="MobiDB-lite"/>
    </source>
</evidence>
<dbReference type="EMBL" id="SNVW01000004">
    <property type="protein sequence ID" value="TDN44676.1"/>
    <property type="molecule type" value="Genomic_DNA"/>
</dbReference>
<keyword evidence="2" id="KW-1133">Transmembrane helix</keyword>
<organism evidence="3 4">
    <name type="scientific">Curtobacterium flaccumfaciens</name>
    <dbReference type="NCBI Taxonomy" id="2035"/>
    <lineage>
        <taxon>Bacteria</taxon>
        <taxon>Bacillati</taxon>
        <taxon>Actinomycetota</taxon>
        <taxon>Actinomycetes</taxon>
        <taxon>Micrococcales</taxon>
        <taxon>Microbacteriaceae</taxon>
        <taxon>Curtobacterium</taxon>
    </lineage>
</organism>
<name>A0A4R6DIS8_9MICO</name>
<dbReference type="AlphaFoldDB" id="A0A4R6DIS8"/>
<evidence type="ECO:0000313" key="3">
    <source>
        <dbReference type="EMBL" id="TDN44676.1"/>
    </source>
</evidence>
<sequence length="249" mass="25066">MTVDEPGTGGARPAWSQSTEADDLDRAFGPDTESVAVRTPRQRLGRGGLIAVGVVVTAGVIALVLVTIVGSVQNGVGGVFPRPEAALDRFGSVAGDVEGVQRVRSDEPTKTSFASYDVESTVAVAPTLSDAERTAVVDALSAAADDASGNGVRVFAVADLGALEVGVSGDGDATGKRLALARKLDTIGGVTGVRCAWTDDAPSDDPGAQTITVETVGTGDALGAIMEQAKQDAHAVFPGATLRSAPPSP</sequence>
<feature type="transmembrane region" description="Helical" evidence="2">
    <location>
        <begin position="48"/>
        <end position="72"/>
    </location>
</feature>
<protein>
    <submittedName>
        <fullName evidence="3">Uncharacterized protein</fullName>
    </submittedName>
</protein>
<dbReference type="OrthoDB" id="5020225at2"/>
<feature type="region of interest" description="Disordered" evidence="1">
    <location>
        <begin position="1"/>
        <end position="34"/>
    </location>
</feature>
<evidence type="ECO:0000256" key="2">
    <source>
        <dbReference type="SAM" id="Phobius"/>
    </source>
</evidence>
<gene>
    <name evidence="3" type="ORF">EDF64_10478</name>
</gene>
<reference evidence="3 4" key="1">
    <citation type="submission" date="2019-03" db="EMBL/GenBank/DDBJ databases">
        <title>Genomic analyses of the natural microbiome of Caenorhabditis elegans.</title>
        <authorList>
            <person name="Samuel B."/>
        </authorList>
    </citation>
    <scope>NUCLEOTIDE SEQUENCE [LARGE SCALE GENOMIC DNA]</scope>
    <source>
        <strain evidence="3 4">JUb65</strain>
    </source>
</reference>
<keyword evidence="2" id="KW-0472">Membrane</keyword>
<dbReference type="RefSeq" id="WP_133519376.1">
    <property type="nucleotide sequence ID" value="NZ_SNVW01000004.1"/>
</dbReference>
<evidence type="ECO:0000313" key="4">
    <source>
        <dbReference type="Proteomes" id="UP000295764"/>
    </source>
</evidence>
<comment type="caution">
    <text evidence="3">The sequence shown here is derived from an EMBL/GenBank/DDBJ whole genome shotgun (WGS) entry which is preliminary data.</text>
</comment>
<dbReference type="Proteomes" id="UP000295764">
    <property type="component" value="Unassembled WGS sequence"/>
</dbReference>
<keyword evidence="2" id="KW-0812">Transmembrane</keyword>
<accession>A0A4R6DIS8</accession>